<gene>
    <name evidence="2" type="primary">AVEN_187500_1</name>
    <name evidence="2" type="ORF">CEXT_764271</name>
</gene>
<accession>A0AAV4QNQ7</accession>
<proteinExistence type="predicted"/>
<feature type="region of interest" description="Disordered" evidence="1">
    <location>
        <begin position="186"/>
        <end position="212"/>
    </location>
</feature>
<dbReference type="Proteomes" id="UP001054945">
    <property type="component" value="Unassembled WGS sequence"/>
</dbReference>
<keyword evidence="3" id="KW-1185">Reference proteome</keyword>
<protein>
    <submittedName>
        <fullName evidence="2">Uncharacterized protein</fullName>
    </submittedName>
</protein>
<feature type="compositionally biased region" description="Polar residues" evidence="1">
    <location>
        <begin position="202"/>
        <end position="212"/>
    </location>
</feature>
<evidence type="ECO:0000313" key="2">
    <source>
        <dbReference type="EMBL" id="GIY10011.1"/>
    </source>
</evidence>
<dbReference type="AlphaFoldDB" id="A0AAV4QNQ7"/>
<evidence type="ECO:0000256" key="1">
    <source>
        <dbReference type="SAM" id="MobiDB-lite"/>
    </source>
</evidence>
<organism evidence="2 3">
    <name type="scientific">Caerostris extrusa</name>
    <name type="common">Bark spider</name>
    <name type="synonym">Caerostris bankana</name>
    <dbReference type="NCBI Taxonomy" id="172846"/>
    <lineage>
        <taxon>Eukaryota</taxon>
        <taxon>Metazoa</taxon>
        <taxon>Ecdysozoa</taxon>
        <taxon>Arthropoda</taxon>
        <taxon>Chelicerata</taxon>
        <taxon>Arachnida</taxon>
        <taxon>Araneae</taxon>
        <taxon>Araneomorphae</taxon>
        <taxon>Entelegynae</taxon>
        <taxon>Araneoidea</taxon>
        <taxon>Araneidae</taxon>
        <taxon>Caerostris</taxon>
    </lineage>
</organism>
<evidence type="ECO:0000313" key="3">
    <source>
        <dbReference type="Proteomes" id="UP001054945"/>
    </source>
</evidence>
<comment type="caution">
    <text evidence="2">The sequence shown here is derived from an EMBL/GenBank/DDBJ whole genome shotgun (WGS) entry which is preliminary data.</text>
</comment>
<sequence length="258" mass="29573">MRPLDGALQASCISMRRSSFFRESNFSRVKNENRQRKKGISLAYLLRKKDTQYDITNFHKQKLSNISIASSRSVDAQSVPCPEPTKIEVHQNSLIHFNHVQLKPTNSDSKSIIDDSSAINPQVSCLVEQITSKFRRRNKIPQFRVRRKHTWWYKISSLVHLKRKAITTTSSTKHSEIRLEAPGWCQKATQGPHPKEPDGRRTSYQLSKPSVSNWTRSELFTHSAEATIAKQTKNRRKTLADGMLLNSSVKPKQAVHEP</sequence>
<dbReference type="EMBL" id="BPLR01006455">
    <property type="protein sequence ID" value="GIY10011.1"/>
    <property type="molecule type" value="Genomic_DNA"/>
</dbReference>
<reference evidence="2 3" key="1">
    <citation type="submission" date="2021-06" db="EMBL/GenBank/DDBJ databases">
        <title>Caerostris extrusa draft genome.</title>
        <authorList>
            <person name="Kono N."/>
            <person name="Arakawa K."/>
        </authorList>
    </citation>
    <scope>NUCLEOTIDE SEQUENCE [LARGE SCALE GENOMIC DNA]</scope>
</reference>
<name>A0AAV4QNQ7_CAEEX</name>